<sequence length="237" mass="27890">MELHAIEYEGIPIEYELIRKDVKYINLRVNKHGQVVVSAAKRVPFSVIEEFVQSKALWIINHLAEVEKIRMAQPSGAMYDGKTLYYLGEPYTLHIAQGLRQIQRSENIIYMSTFQTDSVGLRSEYLDWLREQATGTFAKLLDEIHPKVKDYGIPYPKIQVRNMRSIWGSCTVETQSIRLNLQLMKADPDCIRQVIYHELAHFRFADHSRRFYALLTEWMPNWKECKERLETMYKDGV</sequence>
<dbReference type="AlphaFoldDB" id="A0A1M7BYV6"/>
<organism evidence="2 3">
    <name type="scientific">Anaerotignum lactatifermentans DSM 14214</name>
    <dbReference type="NCBI Taxonomy" id="1121323"/>
    <lineage>
        <taxon>Bacteria</taxon>
        <taxon>Bacillati</taxon>
        <taxon>Bacillota</taxon>
        <taxon>Clostridia</taxon>
        <taxon>Lachnospirales</taxon>
        <taxon>Anaerotignaceae</taxon>
        <taxon>Anaerotignum</taxon>
    </lineage>
</organism>
<dbReference type="InterPro" id="IPR002725">
    <property type="entry name" value="YgjP-like_metallopeptidase"/>
</dbReference>
<dbReference type="Pfam" id="PF01863">
    <property type="entry name" value="YgjP-like"/>
    <property type="match status" value="1"/>
</dbReference>
<gene>
    <name evidence="2" type="ORF">SAMN02745138_03645</name>
</gene>
<dbReference type="EMBL" id="FRAH01000160">
    <property type="protein sequence ID" value="SHL60238.1"/>
    <property type="molecule type" value="Genomic_DNA"/>
</dbReference>
<dbReference type="PANTHER" id="PTHR30399">
    <property type="entry name" value="UNCHARACTERIZED PROTEIN YGJP"/>
    <property type="match status" value="1"/>
</dbReference>
<evidence type="ECO:0000313" key="3">
    <source>
        <dbReference type="Proteomes" id="UP000183975"/>
    </source>
</evidence>
<protein>
    <recommendedName>
        <fullName evidence="1">YgjP-like metallopeptidase domain-containing protein</fullName>
    </recommendedName>
</protein>
<keyword evidence="3" id="KW-1185">Reference proteome</keyword>
<dbReference type="Proteomes" id="UP000183975">
    <property type="component" value="Unassembled WGS sequence"/>
</dbReference>
<name>A0A1M7BYV6_9FIRM</name>
<evidence type="ECO:0000313" key="2">
    <source>
        <dbReference type="EMBL" id="SHL60238.1"/>
    </source>
</evidence>
<proteinExistence type="predicted"/>
<accession>A0A1M7BYV6</accession>
<evidence type="ECO:0000259" key="1">
    <source>
        <dbReference type="Pfam" id="PF01863"/>
    </source>
</evidence>
<dbReference type="Gene3D" id="3.30.2010.10">
    <property type="entry name" value="Metalloproteases ('zincins'), catalytic domain"/>
    <property type="match status" value="1"/>
</dbReference>
<dbReference type="InterPro" id="IPR053136">
    <property type="entry name" value="UTP_pyrophosphatase-like"/>
</dbReference>
<dbReference type="CDD" id="cd07344">
    <property type="entry name" value="M48_yhfN_like"/>
    <property type="match status" value="1"/>
</dbReference>
<dbReference type="PANTHER" id="PTHR30399:SF1">
    <property type="entry name" value="UTP PYROPHOSPHATASE"/>
    <property type="match status" value="1"/>
</dbReference>
<feature type="domain" description="YgjP-like metallopeptidase" evidence="1">
    <location>
        <begin position="23"/>
        <end position="230"/>
    </location>
</feature>
<reference evidence="2 3" key="1">
    <citation type="submission" date="2016-11" db="EMBL/GenBank/DDBJ databases">
        <authorList>
            <person name="Jaros S."/>
            <person name="Januszkiewicz K."/>
            <person name="Wedrychowicz H."/>
        </authorList>
    </citation>
    <scope>NUCLEOTIDE SEQUENCE [LARGE SCALE GENOMIC DNA]</scope>
    <source>
        <strain evidence="2 3">DSM 14214</strain>
    </source>
</reference>